<sequence length="272" mass="31677">MVKASIKEIYETLKTMLSYAMALSESNVPTVYELGHYLADNILTKVCLAVAINKSEEQQTSSVNKSGKKWTYGLPQLYNDHLKKHYPVPDYDSDIKEMHDDRNVYQHDVDSFDMTMRRPRAKAYVELVEDIMRTVGIIKRDEIITPSLLIPFRGYDYAKQQIKTKAMKYQVLHDLFKEKHDDDLYIKFGNTIKKIHDLKDILNMIGGESHGMRYFHNSKWDINISSYGVSINSSDLKKGYALNEPNQDDKVLEHFLQYFRECCEKVGMNIKP</sequence>
<comment type="caution">
    <text evidence="1">The sequence shown here is derived from an EMBL/GenBank/DDBJ whole genome shotgun (WGS) entry which is preliminary data.</text>
</comment>
<gene>
    <name evidence="1" type="ORF">LCGC14_1396290</name>
</gene>
<evidence type="ECO:0000313" key="1">
    <source>
        <dbReference type="EMBL" id="KKM74842.1"/>
    </source>
</evidence>
<dbReference type="EMBL" id="LAZR01009074">
    <property type="protein sequence ID" value="KKM74842.1"/>
    <property type="molecule type" value="Genomic_DNA"/>
</dbReference>
<dbReference type="AlphaFoldDB" id="A0A0F9N011"/>
<accession>A0A0F9N011</accession>
<organism evidence="1">
    <name type="scientific">marine sediment metagenome</name>
    <dbReference type="NCBI Taxonomy" id="412755"/>
    <lineage>
        <taxon>unclassified sequences</taxon>
        <taxon>metagenomes</taxon>
        <taxon>ecological metagenomes</taxon>
    </lineage>
</organism>
<reference evidence="1" key="1">
    <citation type="journal article" date="2015" name="Nature">
        <title>Complex archaea that bridge the gap between prokaryotes and eukaryotes.</title>
        <authorList>
            <person name="Spang A."/>
            <person name="Saw J.H."/>
            <person name="Jorgensen S.L."/>
            <person name="Zaremba-Niedzwiedzka K."/>
            <person name="Martijn J."/>
            <person name="Lind A.E."/>
            <person name="van Eijk R."/>
            <person name="Schleper C."/>
            <person name="Guy L."/>
            <person name="Ettema T.J."/>
        </authorList>
    </citation>
    <scope>NUCLEOTIDE SEQUENCE</scope>
</reference>
<proteinExistence type="predicted"/>
<protein>
    <submittedName>
        <fullName evidence="1">Uncharacterized protein</fullName>
    </submittedName>
</protein>
<name>A0A0F9N011_9ZZZZ</name>